<feature type="domain" description="Transcription elongation factor GreA/GreB C-terminal" evidence="1">
    <location>
        <begin position="82"/>
        <end position="144"/>
    </location>
</feature>
<sequence length="159" mass="17036">MTTAATPVWLTPDAHARLLEELEVLRTWSITGVDGDDSDAADSNAVAVRRAQQGRIQQIHDMLAAAVVGEDPPNDGVAELGMVLTVRFEDGSANPETETFLLGVRGADYGDIEVYSVNSPLGEAICGARSGERREYRLPTGQLQAVTLVSAVPYGMHTR</sequence>
<evidence type="ECO:0000313" key="2">
    <source>
        <dbReference type="EMBL" id="CDQ43211.1"/>
    </source>
</evidence>
<keyword evidence="2" id="KW-0251">Elongation factor</keyword>
<gene>
    <name evidence="2" type="ORF">BN1047_01075</name>
</gene>
<dbReference type="RefSeq" id="WP_030133581.1">
    <property type="nucleotide sequence ID" value="NZ_LK021337.1"/>
</dbReference>
<dbReference type="Proteomes" id="UP000028864">
    <property type="component" value="Unassembled WGS sequence"/>
</dbReference>
<evidence type="ECO:0000259" key="1">
    <source>
        <dbReference type="Pfam" id="PF01272"/>
    </source>
</evidence>
<evidence type="ECO:0000313" key="3">
    <source>
        <dbReference type="Proteomes" id="UP000028864"/>
    </source>
</evidence>
<protein>
    <submittedName>
        <fullName evidence="2">Transcription elongation factor GreA</fullName>
    </submittedName>
</protein>
<dbReference type="GO" id="GO:0003746">
    <property type="term" value="F:translation elongation factor activity"/>
    <property type="evidence" value="ECO:0007669"/>
    <property type="project" value="UniProtKB-KW"/>
</dbReference>
<dbReference type="EMBL" id="LK021337">
    <property type="protein sequence ID" value="CDQ43211.1"/>
    <property type="molecule type" value="Genomic_DNA"/>
</dbReference>
<accession>A0AAV2WG77</accession>
<dbReference type="Pfam" id="PF01272">
    <property type="entry name" value="GreA_GreB"/>
    <property type="match status" value="1"/>
</dbReference>
<dbReference type="GO" id="GO:0003677">
    <property type="term" value="F:DNA binding"/>
    <property type="evidence" value="ECO:0007669"/>
    <property type="project" value="InterPro"/>
</dbReference>
<reference evidence="2" key="2">
    <citation type="submission" date="2015-09" db="EMBL/GenBank/DDBJ databases">
        <title>Draft genome sequence of Mycobacterium neoaurum DSM 44074.</title>
        <authorList>
            <person name="Croce O."/>
            <person name="Robert C."/>
            <person name="Raoult D."/>
            <person name="Drancourt M."/>
        </authorList>
    </citation>
    <scope>NUCLEOTIDE SEQUENCE</scope>
    <source>
        <strain evidence="2">DSM 44074</strain>
    </source>
</reference>
<proteinExistence type="predicted"/>
<dbReference type="InterPro" id="IPR001437">
    <property type="entry name" value="Tscrpt_elong_fac_GreA/B_C"/>
</dbReference>
<dbReference type="SUPFAM" id="SSF54534">
    <property type="entry name" value="FKBP-like"/>
    <property type="match status" value="1"/>
</dbReference>
<reference evidence="2" key="1">
    <citation type="submission" date="2014-05" db="EMBL/GenBank/DDBJ databases">
        <authorList>
            <person name="Urmite Genomes"/>
        </authorList>
    </citation>
    <scope>NUCLEOTIDE SEQUENCE</scope>
    <source>
        <strain evidence="2">DSM 44074</strain>
    </source>
</reference>
<dbReference type="AlphaFoldDB" id="A0AAV2WG77"/>
<keyword evidence="2" id="KW-0648">Protein biosynthesis</keyword>
<dbReference type="InterPro" id="IPR036953">
    <property type="entry name" value="GreA/GreB_C_sf"/>
</dbReference>
<dbReference type="GO" id="GO:0032784">
    <property type="term" value="P:regulation of DNA-templated transcription elongation"/>
    <property type="evidence" value="ECO:0007669"/>
    <property type="project" value="InterPro"/>
</dbReference>
<name>A0AAV2WG77_MYCNE</name>
<dbReference type="Gene3D" id="3.10.50.30">
    <property type="entry name" value="Transcription elongation factor, GreA/GreB, C-terminal domain"/>
    <property type="match status" value="1"/>
</dbReference>
<organism evidence="2 3">
    <name type="scientific">Mycolicibacterium neoaurum</name>
    <name type="common">Mycobacterium neoaurum</name>
    <dbReference type="NCBI Taxonomy" id="1795"/>
    <lineage>
        <taxon>Bacteria</taxon>
        <taxon>Bacillati</taxon>
        <taxon>Actinomycetota</taxon>
        <taxon>Actinomycetes</taxon>
        <taxon>Mycobacteriales</taxon>
        <taxon>Mycobacteriaceae</taxon>
        <taxon>Mycolicibacterium</taxon>
    </lineage>
</organism>